<keyword evidence="7" id="KW-1185">Reference proteome</keyword>
<evidence type="ECO:0000313" key="7">
    <source>
        <dbReference type="Proteomes" id="UP001499915"/>
    </source>
</evidence>
<reference evidence="7" key="1">
    <citation type="journal article" date="2019" name="Int. J. Syst. Evol. Microbiol.">
        <title>The Global Catalogue of Microorganisms (GCM) 10K type strain sequencing project: providing services to taxonomists for standard genome sequencing and annotation.</title>
        <authorList>
            <consortium name="The Broad Institute Genomics Platform"/>
            <consortium name="The Broad Institute Genome Sequencing Center for Infectious Disease"/>
            <person name="Wu L."/>
            <person name="Ma J."/>
        </authorList>
    </citation>
    <scope>NUCLEOTIDE SEQUENCE [LARGE SCALE GENOMIC DNA]</scope>
    <source>
        <strain evidence="7">JCM 15134</strain>
    </source>
</reference>
<dbReference type="Proteomes" id="UP001499915">
    <property type="component" value="Unassembled WGS sequence"/>
</dbReference>
<feature type="binding site" evidence="3">
    <location>
        <begin position="221"/>
        <end position="229"/>
    </location>
    <ligand>
        <name>GTP</name>
        <dbReference type="ChEBI" id="CHEBI:37565"/>
    </ligand>
</feature>
<evidence type="ECO:0000259" key="4">
    <source>
        <dbReference type="PROSITE" id="PS50936"/>
    </source>
</evidence>
<comment type="subunit">
    <text evidence="3">Monomer. Associates with 30S ribosomal subunit, binds 16S rRNA.</text>
</comment>
<gene>
    <name evidence="3 6" type="primary">rsgA</name>
    <name evidence="6" type="ORF">GCM10009104_21990</name>
</gene>
<dbReference type="Gene3D" id="2.40.50.140">
    <property type="entry name" value="Nucleic acid-binding proteins"/>
    <property type="match status" value="1"/>
</dbReference>
<dbReference type="EMBL" id="BAAAET010000003">
    <property type="protein sequence ID" value="GAA0694200.1"/>
    <property type="molecule type" value="Genomic_DNA"/>
</dbReference>
<sequence length="346" mass="38871">MIPAGMGKRKVNRRQAWRINKIQEERAARANKRDSLIEEQLEGGDLGPEQQGLIISHFGRQVDVEVLEGEHKGDIQRCHMRTHLGQLVTGDRVIWRRSADSGVVVAALDRHSELLRPNNHGELKPVAANIDYIVIVIAVEPYAHANLIDRYLVAAEASGIEPVLLLNKADLLNDENRQRLEPLLEQYRQLGYRTLLASTETSHGLDELKAMLADHISVFVGQSGVGKSSLVNSLLPGTDIKTGTLSEQSRKGRHTTTTARLFHFPDGGDLIDSPGIREFALWHMTEEQVLDGFRELAALRGHCRFRDCRHELEPGCAFLEALEDGRISEQRFNSYQQILNSMQDSR</sequence>
<dbReference type="CDD" id="cd01854">
    <property type="entry name" value="YjeQ_EngC"/>
    <property type="match status" value="1"/>
</dbReference>
<name>A0ABP3TA53_9GAMM</name>
<evidence type="ECO:0000259" key="5">
    <source>
        <dbReference type="PROSITE" id="PS51721"/>
    </source>
</evidence>
<comment type="cofactor">
    <cofactor evidence="3">
        <name>Zn(2+)</name>
        <dbReference type="ChEBI" id="CHEBI:29105"/>
    </cofactor>
    <text evidence="3">Binds 1 zinc ion per subunit.</text>
</comment>
<feature type="binding site" evidence="3">
    <location>
        <begin position="167"/>
        <end position="170"/>
    </location>
    <ligand>
        <name>GTP</name>
        <dbReference type="ChEBI" id="CHEBI:37565"/>
    </ligand>
</feature>
<dbReference type="SUPFAM" id="SSF52540">
    <property type="entry name" value="P-loop containing nucleoside triphosphate hydrolases"/>
    <property type="match status" value="1"/>
</dbReference>
<feature type="binding site" evidence="3">
    <location>
        <position position="308"/>
    </location>
    <ligand>
        <name>Zn(2+)</name>
        <dbReference type="ChEBI" id="CHEBI:29105"/>
    </ligand>
</feature>
<keyword evidence="3" id="KW-0963">Cytoplasm</keyword>
<keyword evidence="3" id="KW-0690">Ribosome biogenesis</keyword>
<feature type="binding site" evidence="3">
    <location>
        <position position="316"/>
    </location>
    <ligand>
        <name>Zn(2+)</name>
        <dbReference type="ChEBI" id="CHEBI:29105"/>
    </ligand>
</feature>
<dbReference type="NCBIfam" id="TIGR00157">
    <property type="entry name" value="ribosome small subunit-dependent GTPase A"/>
    <property type="match status" value="1"/>
</dbReference>
<keyword evidence="3" id="KW-0694">RNA-binding</keyword>
<dbReference type="HAMAP" id="MF_01820">
    <property type="entry name" value="GTPase_RsgA"/>
    <property type="match status" value="1"/>
</dbReference>
<keyword evidence="2 3" id="KW-0342">GTP-binding</keyword>
<proteinExistence type="inferred from homology"/>
<dbReference type="Gene3D" id="1.10.40.50">
    <property type="entry name" value="Probable gtpase engc, domain 3"/>
    <property type="match status" value="1"/>
</dbReference>
<dbReference type="PANTHER" id="PTHR32120">
    <property type="entry name" value="SMALL RIBOSOMAL SUBUNIT BIOGENESIS GTPASE RSGA"/>
    <property type="match status" value="1"/>
</dbReference>
<dbReference type="InterPro" id="IPR030378">
    <property type="entry name" value="G_CP_dom"/>
</dbReference>
<dbReference type="EC" id="3.6.1.-" evidence="3"/>
<feature type="domain" description="CP-type G" evidence="5">
    <location>
        <begin position="120"/>
        <end position="279"/>
    </location>
</feature>
<dbReference type="InterPro" id="IPR004881">
    <property type="entry name" value="Ribosome_biogen_GTPase_RsgA"/>
</dbReference>
<feature type="domain" description="EngC GTPase" evidence="4">
    <location>
        <begin position="128"/>
        <end position="277"/>
    </location>
</feature>
<keyword evidence="1 3" id="KW-0547">Nucleotide-binding</keyword>
<accession>A0ABP3TA53</accession>
<comment type="caution">
    <text evidence="6">The sequence shown here is derived from an EMBL/GenBank/DDBJ whole genome shotgun (WGS) entry which is preliminary data.</text>
</comment>
<dbReference type="Gene3D" id="3.40.50.300">
    <property type="entry name" value="P-loop containing nucleotide triphosphate hydrolases"/>
    <property type="match status" value="1"/>
</dbReference>
<comment type="subcellular location">
    <subcellularLocation>
        <location evidence="3">Cytoplasm</location>
    </subcellularLocation>
</comment>
<dbReference type="InterPro" id="IPR010914">
    <property type="entry name" value="RsgA_GTPase_dom"/>
</dbReference>
<feature type="binding site" evidence="3">
    <location>
        <position position="310"/>
    </location>
    <ligand>
        <name>Zn(2+)</name>
        <dbReference type="ChEBI" id="CHEBI:29105"/>
    </ligand>
</feature>
<organism evidence="6 7">
    <name type="scientific">Marinobacterium maritimum</name>
    <dbReference type="NCBI Taxonomy" id="500162"/>
    <lineage>
        <taxon>Bacteria</taxon>
        <taxon>Pseudomonadati</taxon>
        <taxon>Pseudomonadota</taxon>
        <taxon>Gammaproteobacteria</taxon>
        <taxon>Oceanospirillales</taxon>
        <taxon>Oceanospirillaceae</taxon>
        <taxon>Marinobacterium</taxon>
    </lineage>
</organism>
<evidence type="ECO:0000256" key="3">
    <source>
        <dbReference type="HAMAP-Rule" id="MF_01820"/>
    </source>
</evidence>
<dbReference type="PROSITE" id="PS51721">
    <property type="entry name" value="G_CP"/>
    <property type="match status" value="1"/>
</dbReference>
<comment type="similarity">
    <text evidence="3">Belongs to the TRAFAC class YlqF/YawG GTPase family. RsgA subfamily.</text>
</comment>
<evidence type="ECO:0000313" key="6">
    <source>
        <dbReference type="EMBL" id="GAA0694200.1"/>
    </source>
</evidence>
<dbReference type="PROSITE" id="PS50936">
    <property type="entry name" value="ENGC_GTPASE"/>
    <property type="match status" value="1"/>
</dbReference>
<keyword evidence="3" id="KW-0699">rRNA-binding</keyword>
<keyword evidence="3" id="KW-0862">Zinc</keyword>
<evidence type="ECO:0000256" key="2">
    <source>
        <dbReference type="ARBA" id="ARBA00023134"/>
    </source>
</evidence>
<dbReference type="InterPro" id="IPR012340">
    <property type="entry name" value="NA-bd_OB-fold"/>
</dbReference>
<comment type="function">
    <text evidence="3">One of several proteins that assist in the late maturation steps of the functional core of the 30S ribosomal subunit. Helps release RbfA from mature subunits. May play a role in the assembly of ribosomal proteins into the subunit. Circularly permuted GTPase that catalyzes slow GTP hydrolysis, GTPase activity is stimulated by the 30S ribosomal subunit.</text>
</comment>
<dbReference type="PANTHER" id="PTHR32120:SF11">
    <property type="entry name" value="SMALL RIBOSOMAL SUBUNIT BIOGENESIS GTPASE RSGA 1, MITOCHONDRIAL-RELATED"/>
    <property type="match status" value="1"/>
</dbReference>
<feature type="binding site" evidence="3">
    <location>
        <position position="303"/>
    </location>
    <ligand>
        <name>Zn(2+)</name>
        <dbReference type="ChEBI" id="CHEBI:29105"/>
    </ligand>
</feature>
<protein>
    <recommendedName>
        <fullName evidence="3">Small ribosomal subunit biogenesis GTPase RsgA</fullName>
        <ecNumber evidence="3">3.6.1.-</ecNumber>
    </recommendedName>
</protein>
<dbReference type="InterPro" id="IPR027417">
    <property type="entry name" value="P-loop_NTPase"/>
</dbReference>
<keyword evidence="3" id="KW-0479">Metal-binding</keyword>
<keyword evidence="3" id="KW-0378">Hydrolase</keyword>
<dbReference type="NCBIfam" id="NF008931">
    <property type="entry name" value="PRK12288.1"/>
    <property type="match status" value="1"/>
</dbReference>
<dbReference type="Pfam" id="PF03193">
    <property type="entry name" value="RsgA_GTPase"/>
    <property type="match status" value="1"/>
</dbReference>
<evidence type="ECO:0000256" key="1">
    <source>
        <dbReference type="ARBA" id="ARBA00022741"/>
    </source>
</evidence>